<keyword evidence="3" id="KW-1185">Reference proteome</keyword>
<reference evidence="3" key="1">
    <citation type="submission" date="2017-05" db="EMBL/GenBank/DDBJ databases">
        <title>Physiological properties and genetic analysis related to exopolysaccharide production of fresh-water unicellular cyanobacterium Aphanothece sacrum, Suizenji Nori, that has been cultured as a food source in Japan.</title>
        <authorList>
            <person name="Kanesaki Y."/>
            <person name="Yoshikawa S."/>
            <person name="Ohki K."/>
        </authorList>
    </citation>
    <scope>NUCLEOTIDE SEQUENCE [LARGE SCALE GENOMIC DNA]</scope>
    <source>
        <strain evidence="3">FPU1</strain>
    </source>
</reference>
<evidence type="ECO:0000313" key="3">
    <source>
        <dbReference type="Proteomes" id="UP000287247"/>
    </source>
</evidence>
<feature type="domain" description="DUF7734" evidence="1">
    <location>
        <begin position="17"/>
        <end position="103"/>
    </location>
</feature>
<evidence type="ECO:0000259" key="1">
    <source>
        <dbReference type="Pfam" id="PF24869"/>
    </source>
</evidence>
<evidence type="ECO:0000313" key="2">
    <source>
        <dbReference type="EMBL" id="GBF82517.1"/>
    </source>
</evidence>
<sequence length="105" mass="12410">MAIRPFKRNIMKFLREKRLEAYTLKRPQEVLLVTVETAGEQDQIMIFKGFSSSLMRPTNFDPEVPILTEEAIIIQIDRLASPYHPHEPKYLQQGMTWEEMEIMLD</sequence>
<gene>
    <name evidence="2" type="ORF">AsFPU1_3947</name>
</gene>
<organism evidence="2 3">
    <name type="scientific">Aphanothece sacrum FPU1</name>
    <dbReference type="NCBI Taxonomy" id="1920663"/>
    <lineage>
        <taxon>Bacteria</taxon>
        <taxon>Bacillati</taxon>
        <taxon>Cyanobacteriota</taxon>
        <taxon>Cyanophyceae</taxon>
        <taxon>Oscillatoriophycideae</taxon>
        <taxon>Chroococcales</taxon>
        <taxon>Aphanothecaceae</taxon>
        <taxon>Aphanothece</taxon>
    </lineage>
</organism>
<dbReference type="Pfam" id="PF24869">
    <property type="entry name" value="DUF7734"/>
    <property type="match status" value="1"/>
</dbReference>
<protein>
    <recommendedName>
        <fullName evidence="1">DUF7734 domain-containing protein</fullName>
    </recommendedName>
</protein>
<comment type="caution">
    <text evidence="2">The sequence shown here is derived from an EMBL/GenBank/DDBJ whole genome shotgun (WGS) entry which is preliminary data.</text>
</comment>
<dbReference type="EMBL" id="BDQK01000017">
    <property type="protein sequence ID" value="GBF82517.1"/>
    <property type="molecule type" value="Genomic_DNA"/>
</dbReference>
<proteinExistence type="predicted"/>
<dbReference type="PANTHER" id="PTHR36729:SF2">
    <property type="entry name" value="EXPRESSED PROTEIN"/>
    <property type="match status" value="1"/>
</dbReference>
<dbReference type="AlphaFoldDB" id="A0A401IMP0"/>
<dbReference type="InterPro" id="IPR056636">
    <property type="entry name" value="DUF7734"/>
</dbReference>
<name>A0A401IMP0_APHSA</name>
<dbReference type="PANTHER" id="PTHR36729">
    <property type="entry name" value="EXPRESSED PROTEIN"/>
    <property type="match status" value="1"/>
</dbReference>
<accession>A0A401IMP0</accession>
<dbReference type="Proteomes" id="UP000287247">
    <property type="component" value="Unassembled WGS sequence"/>
</dbReference>